<dbReference type="EMBL" id="LNVF01000007">
    <property type="protein sequence ID" value="ORJ28099.1"/>
    <property type="molecule type" value="Genomic_DNA"/>
</dbReference>
<sequence>MSTKTTQKSWKPAPYKSKISKNFIFLITKKKTEEDTLKKDLPLNFRVFLYHHLEIFYSK</sequence>
<evidence type="ECO:0000313" key="1">
    <source>
        <dbReference type="EMBL" id="ORJ28099.1"/>
    </source>
</evidence>
<protein>
    <submittedName>
        <fullName evidence="1">Uncharacterized protein</fullName>
    </submittedName>
</protein>
<reference evidence="1 2" key="1">
    <citation type="journal article" date="2016" name="PLoS ONE">
        <title>Comparative Genomics Analysis of Streptococcus tigurinus Strains Identifies Genetic Elements Specifically and Uniquely Present in Highly Virulent Strains.</title>
        <authorList>
            <person name="Diene S.M."/>
            <person name="Francois P."/>
            <person name="Zbinden A."/>
            <person name="Entenza J.M."/>
            <person name="Resch G."/>
        </authorList>
    </citation>
    <scope>NUCLEOTIDE SEQUENCE [LARGE SCALE GENOMIC DNA]</scope>
    <source>
        <strain evidence="1 2">AZ_8</strain>
    </source>
</reference>
<name>A0A1X0WMX6_STROR</name>
<accession>A0A1X0WMX6</accession>
<organism evidence="1 2">
    <name type="scientific">Streptococcus oralis subsp. tigurinus</name>
    <dbReference type="NCBI Taxonomy" id="1077464"/>
    <lineage>
        <taxon>Bacteria</taxon>
        <taxon>Bacillati</taxon>
        <taxon>Bacillota</taxon>
        <taxon>Bacilli</taxon>
        <taxon>Lactobacillales</taxon>
        <taxon>Streptococcaceae</taxon>
        <taxon>Streptococcus</taxon>
    </lineage>
</organism>
<gene>
    <name evidence="1" type="ORF">ATE34_10310</name>
</gene>
<comment type="caution">
    <text evidence="1">The sequence shown here is derived from an EMBL/GenBank/DDBJ whole genome shotgun (WGS) entry which is preliminary data.</text>
</comment>
<proteinExistence type="predicted"/>
<dbReference type="Proteomes" id="UP000192428">
    <property type="component" value="Unassembled WGS sequence"/>
</dbReference>
<evidence type="ECO:0000313" key="2">
    <source>
        <dbReference type="Proteomes" id="UP000192428"/>
    </source>
</evidence>
<dbReference type="AlphaFoldDB" id="A0A1X0WMX6"/>